<evidence type="ECO:0000256" key="3">
    <source>
        <dbReference type="ARBA" id="ARBA00022452"/>
    </source>
</evidence>
<dbReference type="eggNOG" id="COG4771">
    <property type="taxonomic scope" value="Bacteria"/>
</dbReference>
<evidence type="ECO:0000313" key="16">
    <source>
        <dbReference type="Proteomes" id="UP000006327"/>
    </source>
</evidence>
<dbReference type="STRING" id="493475.GARC_4308"/>
<keyword evidence="10 11" id="KW-0998">Cell outer membrane</keyword>
<evidence type="ECO:0000256" key="10">
    <source>
        <dbReference type="ARBA" id="ARBA00023237"/>
    </source>
</evidence>
<reference evidence="15 16" key="1">
    <citation type="journal article" date="2017" name="Antonie Van Leeuwenhoek">
        <title>Rhizobium rhizosphaerae sp. nov., a novel species isolated from rice rhizosphere.</title>
        <authorList>
            <person name="Zhao J.J."/>
            <person name="Zhang J."/>
            <person name="Zhang R.J."/>
            <person name="Zhang C.W."/>
            <person name="Yin H.Q."/>
            <person name="Zhang X.X."/>
        </authorList>
    </citation>
    <scope>NUCLEOTIDE SEQUENCE [LARGE SCALE GENOMIC DNA]</scope>
    <source>
        <strain evidence="15 16">BSs20135</strain>
    </source>
</reference>
<dbReference type="InterPro" id="IPR036942">
    <property type="entry name" value="Beta-barrel_TonB_sf"/>
</dbReference>
<evidence type="ECO:0000256" key="6">
    <source>
        <dbReference type="ARBA" id="ARBA00023004"/>
    </source>
</evidence>
<keyword evidence="16" id="KW-1185">Reference proteome</keyword>
<dbReference type="OrthoDB" id="7051185at2"/>
<evidence type="ECO:0000256" key="11">
    <source>
        <dbReference type="PROSITE-ProRule" id="PRU01360"/>
    </source>
</evidence>
<evidence type="ECO:0000256" key="1">
    <source>
        <dbReference type="ARBA" id="ARBA00004571"/>
    </source>
</evidence>
<dbReference type="PANTHER" id="PTHR32552:SF81">
    <property type="entry name" value="TONB-DEPENDENT OUTER MEMBRANE RECEPTOR"/>
    <property type="match status" value="1"/>
</dbReference>
<keyword evidence="9 11" id="KW-0472">Membrane</keyword>
<evidence type="ECO:0000256" key="8">
    <source>
        <dbReference type="ARBA" id="ARBA00023077"/>
    </source>
</evidence>
<dbReference type="Pfam" id="PF00593">
    <property type="entry name" value="TonB_dep_Rec_b-barrel"/>
    <property type="match status" value="1"/>
</dbReference>
<dbReference type="EMBL" id="BAEO01000062">
    <property type="protein sequence ID" value="GAC21250.1"/>
    <property type="molecule type" value="Genomic_DNA"/>
</dbReference>
<keyword evidence="6" id="KW-0408">Iron</keyword>
<dbReference type="GO" id="GO:0006826">
    <property type="term" value="P:iron ion transport"/>
    <property type="evidence" value="ECO:0007669"/>
    <property type="project" value="UniProtKB-KW"/>
</dbReference>
<organism evidence="15 16">
    <name type="scientific">Paraglaciecola arctica BSs20135</name>
    <dbReference type="NCBI Taxonomy" id="493475"/>
    <lineage>
        <taxon>Bacteria</taxon>
        <taxon>Pseudomonadati</taxon>
        <taxon>Pseudomonadota</taxon>
        <taxon>Gammaproteobacteria</taxon>
        <taxon>Alteromonadales</taxon>
        <taxon>Alteromonadaceae</taxon>
        <taxon>Paraglaciecola</taxon>
    </lineage>
</organism>
<evidence type="ECO:0000256" key="5">
    <source>
        <dbReference type="ARBA" id="ARBA00022692"/>
    </source>
</evidence>
<comment type="similarity">
    <text evidence="11 12">Belongs to the TonB-dependent receptor family.</text>
</comment>
<dbReference type="PANTHER" id="PTHR32552">
    <property type="entry name" value="FERRICHROME IRON RECEPTOR-RELATED"/>
    <property type="match status" value="1"/>
</dbReference>
<evidence type="ECO:0000256" key="2">
    <source>
        <dbReference type="ARBA" id="ARBA00022448"/>
    </source>
</evidence>
<evidence type="ECO:0000313" key="15">
    <source>
        <dbReference type="EMBL" id="GAC21250.1"/>
    </source>
</evidence>
<evidence type="ECO:0000259" key="13">
    <source>
        <dbReference type="Pfam" id="PF00593"/>
    </source>
</evidence>
<dbReference type="InterPro" id="IPR039426">
    <property type="entry name" value="TonB-dep_rcpt-like"/>
</dbReference>
<evidence type="ECO:0000256" key="7">
    <source>
        <dbReference type="ARBA" id="ARBA00023065"/>
    </source>
</evidence>
<dbReference type="Gene3D" id="2.40.170.20">
    <property type="entry name" value="TonB-dependent receptor, beta-barrel domain"/>
    <property type="match status" value="1"/>
</dbReference>
<dbReference type="InterPro" id="IPR012910">
    <property type="entry name" value="Plug_dom"/>
</dbReference>
<dbReference type="Pfam" id="PF07715">
    <property type="entry name" value="Plug"/>
    <property type="match status" value="1"/>
</dbReference>
<keyword evidence="3 11" id="KW-1134">Transmembrane beta strand</keyword>
<evidence type="ECO:0008006" key="17">
    <source>
        <dbReference type="Google" id="ProtNLM"/>
    </source>
</evidence>
<evidence type="ECO:0000256" key="12">
    <source>
        <dbReference type="RuleBase" id="RU003357"/>
    </source>
</evidence>
<evidence type="ECO:0000256" key="9">
    <source>
        <dbReference type="ARBA" id="ARBA00023136"/>
    </source>
</evidence>
<dbReference type="AlphaFoldDB" id="K6ZCV1"/>
<dbReference type="InterPro" id="IPR000531">
    <property type="entry name" value="Beta-barrel_TonB"/>
</dbReference>
<evidence type="ECO:0000259" key="14">
    <source>
        <dbReference type="Pfam" id="PF07715"/>
    </source>
</evidence>
<feature type="domain" description="TonB-dependent receptor plug" evidence="14">
    <location>
        <begin position="37"/>
        <end position="144"/>
    </location>
</feature>
<proteinExistence type="inferred from homology"/>
<name>K6ZCV1_9ALTE</name>
<keyword evidence="4" id="KW-0410">Iron transport</keyword>
<keyword evidence="2 11" id="KW-0813">Transport</keyword>
<dbReference type="GO" id="GO:0009279">
    <property type="term" value="C:cell outer membrane"/>
    <property type="evidence" value="ECO:0007669"/>
    <property type="project" value="UniProtKB-SubCell"/>
</dbReference>
<feature type="domain" description="TonB-dependent receptor-like beta-barrel" evidence="13">
    <location>
        <begin position="291"/>
        <end position="750"/>
    </location>
</feature>
<protein>
    <recommendedName>
        <fullName evidence="17">TonB-dependent receptor</fullName>
    </recommendedName>
</protein>
<gene>
    <name evidence="15" type="ORF">GARC_4308</name>
</gene>
<dbReference type="SUPFAM" id="SSF56935">
    <property type="entry name" value="Porins"/>
    <property type="match status" value="1"/>
</dbReference>
<keyword evidence="7" id="KW-0406">Ion transport</keyword>
<sequence length="789" mass="87164">MCIYCVCFNTFVISANKVSGDSLEVIEVTAQKRIQSVQDIPISITALSADNLDSASIKQASEIATLIPNVNTTRSISGITNYFIRGVGMDGFNLSSVPAVGLYLDDVAIINPMLANFALYDIARVEVLKGPQNTLYGKNTTGGAINFISNQPDNDDMSSGYGEVTLGNHKQLFLKGAFTTKLSEQLSVRLAAFSHQRDGLVSSGIADNDTEYNDVDQYGTRLQLVYQLTDDIKLTGNLYGGKQNQIAEVKSAIYPIGNEGIINLDDHDLSKNHSSLINPPNDIDALGGFFKINLQADNYSFNSITSFEKVESRRMDDWGSQHLTSTVYQSTTYNSTDTASISQEFQWQSNSQSPLQWIAGLLYNDEQGDLLQTSLIDPGGAGRPDDDILDAGIGPMFDRGAWVEHKSRTISAYSQFTYELTQKLNFTFGIRWTKQDLTPIVNSVGMMMDLPGQEYPLGSLGWLSLGNNDFNRFSDYIGFDRANRFLDANGGFPASAKINQEFKEWGGKLALDYHVSTQLMIYSSLSRGFKMGAVNSNPTTAAFQSLLNRVVKPETLITAEFGFKTDLFNNSLRINGAFFQNQWQDYQFFLVYNSGNPADLFASLVNLPEAESIGAELDIAWQISSSLRFKLGVGWLDSQVTDGTLDTKGIPEQNKANFQNQAIKGNSLTNAPEWTYTVSAYKSYEFTESDIEISFHYSYLGEHNHQLAGDNSKTWIKNFSEASTGILTVNGLYSFGEDREYQISLWAKNLTDEQYCSERAIAPGSSSENIRLCSQGGSKLLGITGKIIF</sequence>
<evidence type="ECO:0000256" key="4">
    <source>
        <dbReference type="ARBA" id="ARBA00022496"/>
    </source>
</evidence>
<dbReference type="Proteomes" id="UP000006327">
    <property type="component" value="Unassembled WGS sequence"/>
</dbReference>
<comment type="subcellular location">
    <subcellularLocation>
        <location evidence="1 11">Cell outer membrane</location>
        <topology evidence="1 11">Multi-pass membrane protein</topology>
    </subcellularLocation>
</comment>
<comment type="caution">
    <text evidence="15">The sequence shown here is derived from an EMBL/GenBank/DDBJ whole genome shotgun (WGS) entry which is preliminary data.</text>
</comment>
<accession>K6ZCV1</accession>
<keyword evidence="8 12" id="KW-0798">TonB box</keyword>
<dbReference type="PROSITE" id="PS52016">
    <property type="entry name" value="TONB_DEPENDENT_REC_3"/>
    <property type="match status" value="1"/>
</dbReference>
<keyword evidence="5 11" id="KW-0812">Transmembrane</keyword>
<dbReference type="RefSeq" id="WP_007623983.1">
    <property type="nucleotide sequence ID" value="NZ_BAEO01000062.1"/>
</dbReference>